<sequence>MKVGLKVFLLLVIALQQLSCKSSRAAIVSNLEDHYQAKNKDIYKNTGPSSDLEYEKEINESGFPIYVGSFPVAEYNTPGNGTMGFPLKIGERDVVSRSVFIRRGEQNESLLKPLNKNSEVLINLLCLTDDVSLPNPSIVTSRNHPNYLAEGTFNSRNYKTDWVVIRAYDGKSYAIINMKFFNLKYGRTILVAPQQSGEIHFKQLQDELLEETEVELYLDQLTRNIEVIDFFVKEGNIR</sequence>
<dbReference type="AlphaFoldDB" id="A0A4V3D485"/>
<dbReference type="EMBL" id="SNYI01000001">
    <property type="protein sequence ID" value="TDQ33361.1"/>
    <property type="molecule type" value="Genomic_DNA"/>
</dbReference>
<comment type="caution">
    <text evidence="2">The sequence shown here is derived from an EMBL/GenBank/DDBJ whole genome shotgun (WGS) entry which is preliminary data.</text>
</comment>
<feature type="signal peptide" evidence="1">
    <location>
        <begin position="1"/>
        <end position="25"/>
    </location>
</feature>
<reference evidence="2 3" key="1">
    <citation type="submission" date="2019-03" db="EMBL/GenBank/DDBJ databases">
        <title>Genomic Encyclopedia of Archaeal and Bacterial Type Strains, Phase II (KMG-II): from individual species to whole genera.</title>
        <authorList>
            <person name="Goeker M."/>
        </authorList>
    </citation>
    <scope>NUCLEOTIDE SEQUENCE [LARGE SCALE GENOMIC DNA]</scope>
    <source>
        <strain evidence="2 3">DSM 18435</strain>
    </source>
</reference>
<evidence type="ECO:0000313" key="2">
    <source>
        <dbReference type="EMBL" id="TDQ33361.1"/>
    </source>
</evidence>
<dbReference type="Proteomes" id="UP000295468">
    <property type="component" value="Unassembled WGS sequence"/>
</dbReference>
<evidence type="ECO:0000256" key="1">
    <source>
        <dbReference type="SAM" id="SignalP"/>
    </source>
</evidence>
<keyword evidence="1" id="KW-0732">Signal</keyword>
<organism evidence="2 3">
    <name type="scientific">Zeaxanthinibacter enoshimensis</name>
    <dbReference type="NCBI Taxonomy" id="392009"/>
    <lineage>
        <taxon>Bacteria</taxon>
        <taxon>Pseudomonadati</taxon>
        <taxon>Bacteroidota</taxon>
        <taxon>Flavobacteriia</taxon>
        <taxon>Flavobacteriales</taxon>
        <taxon>Flavobacteriaceae</taxon>
        <taxon>Zeaxanthinibacter</taxon>
    </lineage>
</organism>
<feature type="chain" id="PRO_5021016732" evidence="1">
    <location>
        <begin position="26"/>
        <end position="238"/>
    </location>
</feature>
<gene>
    <name evidence="2" type="ORF">CLV82_1200</name>
</gene>
<proteinExistence type="predicted"/>
<keyword evidence="3" id="KW-1185">Reference proteome</keyword>
<name>A0A4V3D485_9FLAO</name>
<dbReference type="OrthoDB" id="1451563at2"/>
<accession>A0A4V3D485</accession>
<dbReference type="RefSeq" id="WP_133643357.1">
    <property type="nucleotide sequence ID" value="NZ_SNYI01000001.1"/>
</dbReference>
<evidence type="ECO:0000313" key="3">
    <source>
        <dbReference type="Proteomes" id="UP000295468"/>
    </source>
</evidence>
<protein>
    <submittedName>
        <fullName evidence="2">Uncharacterized protein</fullName>
    </submittedName>
</protein>